<reference evidence="3" key="1">
    <citation type="submission" date="2013-07" db="EMBL/GenBank/DDBJ databases">
        <title>The genome of an arbuscular mycorrhizal fungus provides insights into the evolution of the oldest plant symbiosis.</title>
        <authorList>
            <consortium name="DOE Joint Genome Institute"/>
            <person name="Tisserant E."/>
            <person name="Malbreil M."/>
            <person name="Kuo A."/>
            <person name="Kohler A."/>
            <person name="Symeonidi A."/>
            <person name="Balestrini R."/>
            <person name="Charron P."/>
            <person name="Duensing N."/>
            <person name="Frei-dit-Frey N."/>
            <person name="Gianinazzi-Pearson V."/>
            <person name="Gilbert B."/>
            <person name="Handa Y."/>
            <person name="Hijri M."/>
            <person name="Kaul R."/>
            <person name="Kawaguchi M."/>
            <person name="Krajinski F."/>
            <person name="Lammers P."/>
            <person name="Lapierre D."/>
            <person name="Masclaux F.G."/>
            <person name="Murat C."/>
            <person name="Morin E."/>
            <person name="Ndikumana S."/>
            <person name="Pagni M."/>
            <person name="Petitpierre D."/>
            <person name="Requena N."/>
            <person name="Rosikiewicz P."/>
            <person name="Riley R."/>
            <person name="Saito K."/>
            <person name="San Clemente H."/>
            <person name="Shapiro H."/>
            <person name="van Tuinen D."/>
            <person name="Becard G."/>
            <person name="Bonfante P."/>
            <person name="Paszkowski U."/>
            <person name="Shachar-Hill Y."/>
            <person name="Young J.P."/>
            <person name="Sanders I.R."/>
            <person name="Henrissat B."/>
            <person name="Rensing S.A."/>
            <person name="Grigoriev I.V."/>
            <person name="Corradi N."/>
            <person name="Roux C."/>
            <person name="Martin F."/>
        </authorList>
    </citation>
    <scope>NUCLEOTIDE SEQUENCE</scope>
    <source>
        <strain evidence="3">DAOM 197198</strain>
    </source>
</reference>
<evidence type="ECO:0000256" key="1">
    <source>
        <dbReference type="SAM" id="MobiDB-lite"/>
    </source>
</evidence>
<sequence>MKENFPHRTSGNNDIDELICYTQLKLSKFRFIQLRWIWDDGAQEWTRAGPMNVALKLLDNSQNISKHITNLQSASLAGMFGITKDPTSSYMIVMKYYENGNLYQYLDHCNEIILGEIEIWSICYGVSLEVLKESIPRENSRKSSRRKLTCRTDEKVSTDARIADVGLHGLCDNDINNDAIQRYGVLPYVAPEVLRGENHSTSSPWNIFIWYCYEYSCNLKKTVDICDGKRLEIPEDTPRFYSELRQCRDDDPKKRPTGKETGNEVTSQGI</sequence>
<accession>U9UFB7</accession>
<dbReference type="SUPFAM" id="SSF56112">
    <property type="entry name" value="Protein kinase-like (PK-like)"/>
    <property type="match status" value="1"/>
</dbReference>
<dbReference type="HOGENOM" id="CLU_000288_7_34_1"/>
<dbReference type="GO" id="GO:0004672">
    <property type="term" value="F:protein kinase activity"/>
    <property type="evidence" value="ECO:0007669"/>
    <property type="project" value="InterPro"/>
</dbReference>
<dbReference type="EMBL" id="KI283039">
    <property type="protein sequence ID" value="ESA14301.1"/>
    <property type="molecule type" value="Genomic_DNA"/>
</dbReference>
<name>U9UFB7_RHIID</name>
<proteinExistence type="predicted"/>
<dbReference type="InterPro" id="IPR011009">
    <property type="entry name" value="Kinase-like_dom_sf"/>
</dbReference>
<feature type="compositionally biased region" description="Basic and acidic residues" evidence="1">
    <location>
        <begin position="246"/>
        <end position="262"/>
    </location>
</feature>
<feature type="domain" description="Serine-threonine/tyrosine-protein kinase catalytic" evidence="2">
    <location>
        <begin position="66"/>
        <end position="260"/>
    </location>
</feature>
<dbReference type="AlphaFoldDB" id="U9UFB7"/>
<dbReference type="InterPro" id="IPR001245">
    <property type="entry name" value="Ser-Thr/Tyr_kinase_cat_dom"/>
</dbReference>
<dbReference type="Pfam" id="PF07714">
    <property type="entry name" value="PK_Tyr_Ser-Thr"/>
    <property type="match status" value="1"/>
</dbReference>
<organism evidence="3">
    <name type="scientific">Rhizophagus irregularis (strain DAOM 181602 / DAOM 197198 / MUCL 43194)</name>
    <name type="common">Arbuscular mycorrhizal fungus</name>
    <name type="synonym">Glomus intraradices</name>
    <dbReference type="NCBI Taxonomy" id="747089"/>
    <lineage>
        <taxon>Eukaryota</taxon>
        <taxon>Fungi</taxon>
        <taxon>Fungi incertae sedis</taxon>
        <taxon>Mucoromycota</taxon>
        <taxon>Glomeromycotina</taxon>
        <taxon>Glomeromycetes</taxon>
        <taxon>Glomerales</taxon>
        <taxon>Glomeraceae</taxon>
        <taxon>Rhizophagus</taxon>
    </lineage>
</organism>
<evidence type="ECO:0000313" key="3">
    <source>
        <dbReference type="EMBL" id="ESA14301.1"/>
    </source>
</evidence>
<dbReference type="Gene3D" id="1.10.510.10">
    <property type="entry name" value="Transferase(Phosphotransferase) domain 1"/>
    <property type="match status" value="2"/>
</dbReference>
<protein>
    <recommendedName>
        <fullName evidence="2">Serine-threonine/tyrosine-protein kinase catalytic domain-containing protein</fullName>
    </recommendedName>
</protein>
<feature type="region of interest" description="Disordered" evidence="1">
    <location>
        <begin position="246"/>
        <end position="270"/>
    </location>
</feature>
<gene>
    <name evidence="3" type="ORF">GLOINDRAFT_25098</name>
</gene>
<dbReference type="VEuPathDB" id="FungiDB:RhiirFUN_005135"/>
<evidence type="ECO:0000259" key="2">
    <source>
        <dbReference type="Pfam" id="PF07714"/>
    </source>
</evidence>